<dbReference type="Pfam" id="PF01814">
    <property type="entry name" value="Hemerythrin"/>
    <property type="match status" value="1"/>
</dbReference>
<dbReference type="GO" id="GO:0005737">
    <property type="term" value="C:cytoplasm"/>
    <property type="evidence" value="ECO:0007669"/>
    <property type="project" value="UniProtKB-SubCell"/>
</dbReference>
<keyword evidence="2" id="KW-0963">Cytoplasm</keyword>
<dbReference type="GO" id="GO:0046872">
    <property type="term" value="F:metal ion binding"/>
    <property type="evidence" value="ECO:0007669"/>
    <property type="project" value="UniProtKB-KW"/>
</dbReference>
<evidence type="ECO:0000256" key="4">
    <source>
        <dbReference type="ARBA" id="ARBA00023004"/>
    </source>
</evidence>
<dbReference type="Gene3D" id="1.20.120.520">
    <property type="entry name" value="nmb1532 protein domain like"/>
    <property type="match status" value="1"/>
</dbReference>
<comment type="subcellular location">
    <subcellularLocation>
        <location evidence="1">Cytoplasm</location>
    </subcellularLocation>
</comment>
<evidence type="ECO:0000313" key="7">
    <source>
        <dbReference type="Proteomes" id="UP000824156"/>
    </source>
</evidence>
<dbReference type="EMBL" id="DXEZ01000120">
    <property type="protein sequence ID" value="HIX54218.1"/>
    <property type="molecule type" value="Genomic_DNA"/>
</dbReference>
<keyword evidence="4" id="KW-0408">Iron</keyword>
<dbReference type="InterPro" id="IPR012312">
    <property type="entry name" value="Hemerythrin-like"/>
</dbReference>
<evidence type="ECO:0000256" key="1">
    <source>
        <dbReference type="ARBA" id="ARBA00004496"/>
    </source>
</evidence>
<dbReference type="PANTHER" id="PTHR36438:SF1">
    <property type="entry name" value="IRON-SULFUR CLUSTER REPAIR PROTEIN YTFE"/>
    <property type="match status" value="1"/>
</dbReference>
<dbReference type="Proteomes" id="UP000824156">
    <property type="component" value="Unassembled WGS sequence"/>
</dbReference>
<evidence type="ECO:0000256" key="3">
    <source>
        <dbReference type="ARBA" id="ARBA00022723"/>
    </source>
</evidence>
<evidence type="ECO:0000313" key="6">
    <source>
        <dbReference type="EMBL" id="HIX54218.1"/>
    </source>
</evidence>
<protein>
    <submittedName>
        <fullName evidence="6">DUF542 domain-containing protein</fullName>
    </submittedName>
</protein>
<keyword evidence="3" id="KW-0479">Metal-binding</keyword>
<organism evidence="6 7">
    <name type="scientific">Candidatus Sphingobacterium stercoripullorum</name>
    <dbReference type="NCBI Taxonomy" id="2838759"/>
    <lineage>
        <taxon>Bacteria</taxon>
        <taxon>Pseudomonadati</taxon>
        <taxon>Bacteroidota</taxon>
        <taxon>Sphingobacteriia</taxon>
        <taxon>Sphingobacteriales</taxon>
        <taxon>Sphingobacteriaceae</taxon>
        <taxon>Sphingobacterium</taxon>
    </lineage>
</organism>
<evidence type="ECO:0000259" key="5">
    <source>
        <dbReference type="Pfam" id="PF01814"/>
    </source>
</evidence>
<feature type="domain" description="Hemerythrin-like" evidence="5">
    <location>
        <begin position="78"/>
        <end position="228"/>
    </location>
</feature>
<comment type="caution">
    <text evidence="6">The sequence shown here is derived from an EMBL/GenBank/DDBJ whole genome shotgun (WGS) entry which is preliminary data.</text>
</comment>
<dbReference type="AlphaFoldDB" id="A0A9D2AY55"/>
<dbReference type="PANTHER" id="PTHR36438">
    <property type="entry name" value="IRON-SULFUR CLUSTER REPAIR PROTEIN YTFE"/>
    <property type="match status" value="1"/>
</dbReference>
<reference evidence="6" key="2">
    <citation type="submission" date="2021-04" db="EMBL/GenBank/DDBJ databases">
        <authorList>
            <person name="Gilroy R."/>
        </authorList>
    </citation>
    <scope>NUCLEOTIDE SEQUENCE</scope>
    <source>
        <strain evidence="6">1719</strain>
    </source>
</reference>
<gene>
    <name evidence="6" type="ORF">H9853_04275</name>
</gene>
<proteinExistence type="predicted"/>
<name>A0A9D2AY55_9SPHI</name>
<evidence type="ECO:0000256" key="2">
    <source>
        <dbReference type="ARBA" id="ARBA00022490"/>
    </source>
</evidence>
<sequence length="234" mass="28084">MELLEHTKLQVFTQDYPNIIELFDNLDIDYYCFGERTLEEACQKQNLDLQEVVNKVQLFLKENPNPDNFEKPSLERLLDFVEQIHVDIRNKLRDLKPKAPLFFKQRKHEKLQVELIKVLTILENQLGKHHKLEEEFSLPYFRNLQHEEMGKVTDFVKSYIGNLKQHLEIMKLEHEVIARQYHRIRQILDLYQGEGEGVQLEFLNDFKEFAKLLKVYIHTENNLVFPKVIELSKH</sequence>
<dbReference type="InterPro" id="IPR019903">
    <property type="entry name" value="RIC_family"/>
</dbReference>
<reference evidence="6" key="1">
    <citation type="journal article" date="2021" name="PeerJ">
        <title>Extensive microbial diversity within the chicken gut microbiome revealed by metagenomics and culture.</title>
        <authorList>
            <person name="Gilroy R."/>
            <person name="Ravi A."/>
            <person name="Getino M."/>
            <person name="Pursley I."/>
            <person name="Horton D.L."/>
            <person name="Alikhan N.F."/>
            <person name="Baker D."/>
            <person name="Gharbi K."/>
            <person name="Hall N."/>
            <person name="Watson M."/>
            <person name="Adriaenssens E.M."/>
            <person name="Foster-Nyarko E."/>
            <person name="Jarju S."/>
            <person name="Secka A."/>
            <person name="Antonio M."/>
            <person name="Oren A."/>
            <person name="Chaudhuri R.R."/>
            <person name="La Ragione R."/>
            <person name="Hildebrand F."/>
            <person name="Pallen M.J."/>
        </authorList>
    </citation>
    <scope>NUCLEOTIDE SEQUENCE</scope>
    <source>
        <strain evidence="6">1719</strain>
    </source>
</reference>
<dbReference type="Pfam" id="PF04405">
    <property type="entry name" value="ScdA_N"/>
    <property type="match status" value="1"/>
</dbReference>
<accession>A0A9D2AY55</accession>